<feature type="domain" description="Aconitase B HEAT-like" evidence="2">
    <location>
        <begin position="45"/>
        <end position="109"/>
    </location>
</feature>
<sequence length="221" mass="23914">MHRFASIAARATLRTQPFALSAPLARARPFSAFTRSQPALGFLSDYDEHVNERATSYAVPIAPKPLDAGQVSELIEEVKSGVGSAEDRARLLDLLTERVPPGVDEAAYLHKAGNKHATSVMESWAEAEWFTSKPEVPEKMTVTVFKVTGETNTDDLSPAPDAWSRPDIPLHGLAMLKNARDGIEPDVDGECGPIKQMDALKEKGFPLAYVGDVVGTGSSRK</sequence>
<dbReference type="Gene3D" id="3.20.19.10">
    <property type="entry name" value="Aconitase, domain 4"/>
    <property type="match status" value="1"/>
</dbReference>
<comment type="caution">
    <text evidence="3">The sequence shown here is derived from an EMBL/GenBank/DDBJ whole genome shotgun (WGS) entry which is preliminary data.</text>
</comment>
<keyword evidence="4" id="KW-1185">Reference proteome</keyword>
<dbReference type="InterPro" id="IPR036288">
    <property type="entry name" value="Aconitase_B_HEAT-like_dom_sf"/>
</dbReference>
<feature type="domain" description="Aconitase B swivel" evidence="1">
    <location>
        <begin position="142"/>
        <end position="221"/>
    </location>
</feature>
<feature type="non-terminal residue" evidence="3">
    <location>
        <position position="1"/>
    </location>
</feature>
<organism evidence="3 4">
    <name type="scientific">Triparma retinervis</name>
    <dbReference type="NCBI Taxonomy" id="2557542"/>
    <lineage>
        <taxon>Eukaryota</taxon>
        <taxon>Sar</taxon>
        <taxon>Stramenopiles</taxon>
        <taxon>Ochrophyta</taxon>
        <taxon>Bolidophyceae</taxon>
        <taxon>Parmales</taxon>
        <taxon>Triparmaceae</taxon>
        <taxon>Triparma</taxon>
    </lineage>
</organism>
<dbReference type="GO" id="GO:0006099">
    <property type="term" value="P:tricarboxylic acid cycle"/>
    <property type="evidence" value="ECO:0007669"/>
    <property type="project" value="InterPro"/>
</dbReference>
<dbReference type="InterPro" id="IPR015929">
    <property type="entry name" value="Aconitase_B_swivel"/>
</dbReference>
<dbReference type="SUPFAM" id="SSF74778">
    <property type="entry name" value="Aconitase B, N-terminal domain"/>
    <property type="match status" value="1"/>
</dbReference>
<name>A0A9W7FE06_9STRA</name>
<dbReference type="OrthoDB" id="419183at2759"/>
<dbReference type="AlphaFoldDB" id="A0A9W7FE06"/>
<reference evidence="3" key="1">
    <citation type="submission" date="2022-07" db="EMBL/GenBank/DDBJ databases">
        <title>Genome analysis of Parmales, a sister group of diatoms, reveals the evolutionary specialization of diatoms from phago-mixotrophs to photoautotrophs.</title>
        <authorList>
            <person name="Ban H."/>
            <person name="Sato S."/>
            <person name="Yoshikawa S."/>
            <person name="Kazumasa Y."/>
            <person name="Nakamura Y."/>
            <person name="Ichinomiya M."/>
            <person name="Saitoh K."/>
            <person name="Sato N."/>
            <person name="Blanc-Mathieu R."/>
            <person name="Endo H."/>
            <person name="Kuwata A."/>
            <person name="Ogata H."/>
        </authorList>
    </citation>
    <scope>NUCLEOTIDE SEQUENCE</scope>
</reference>
<dbReference type="EMBL" id="BRXZ01000372">
    <property type="protein sequence ID" value="GMI10379.1"/>
    <property type="molecule type" value="Genomic_DNA"/>
</dbReference>
<dbReference type="Pfam" id="PF11791">
    <property type="entry name" value="Aconitase_B_N"/>
    <property type="match status" value="1"/>
</dbReference>
<evidence type="ECO:0000313" key="4">
    <source>
        <dbReference type="Proteomes" id="UP001165082"/>
    </source>
</evidence>
<evidence type="ECO:0000259" key="2">
    <source>
        <dbReference type="Pfam" id="PF11791"/>
    </source>
</evidence>
<dbReference type="GO" id="GO:0003994">
    <property type="term" value="F:aconitate hydratase activity"/>
    <property type="evidence" value="ECO:0007669"/>
    <property type="project" value="InterPro"/>
</dbReference>
<gene>
    <name evidence="3" type="ORF">TrRE_jg3053</name>
</gene>
<evidence type="ECO:0000259" key="1">
    <source>
        <dbReference type="Pfam" id="PF06434"/>
    </source>
</evidence>
<dbReference type="Proteomes" id="UP001165082">
    <property type="component" value="Unassembled WGS sequence"/>
</dbReference>
<proteinExistence type="predicted"/>
<dbReference type="InterPro" id="IPR015928">
    <property type="entry name" value="Aconitase/3IPM_dehydase_swvl"/>
</dbReference>
<evidence type="ECO:0000313" key="3">
    <source>
        <dbReference type="EMBL" id="GMI10379.1"/>
    </source>
</evidence>
<dbReference type="InterPro" id="IPR015933">
    <property type="entry name" value="Aconitase_B_HEAT-like_dom"/>
</dbReference>
<accession>A0A9W7FE06</accession>
<protein>
    <submittedName>
        <fullName evidence="3">Uncharacterized protein</fullName>
    </submittedName>
</protein>
<dbReference type="Pfam" id="PF06434">
    <property type="entry name" value="Aconitase_2_N"/>
    <property type="match status" value="1"/>
</dbReference>
<dbReference type="Gene3D" id="1.25.40.310">
    <property type="entry name" value="Aconitate B, HEAT-like domain"/>
    <property type="match status" value="2"/>
</dbReference>
<dbReference type="SUPFAM" id="SSF52016">
    <property type="entry name" value="LeuD/IlvD-like"/>
    <property type="match status" value="1"/>
</dbReference>